<dbReference type="Proteomes" id="UP000318081">
    <property type="component" value="Chromosome"/>
</dbReference>
<sequence length="659" mass="73583">MPDPSESSPQAVAAVAASTAGTDAVVLEESPLTSAQWTTLRKRILADQEKQPIDVVFGDAVWRGTIYRWGAATALQTPCDIQTQWLTRTATGASTSGKRFRTIEPDVMVRRFQESLIRSPAELSEVWNVLVWSAAMPGLLQHLEEADWWSLLGTIQDYRDGLLQCDPTDPAVLIGVAEIGLTLSHRLAALPSCRRLAGSSIEALKKWCEQDDLSVSAVLAQPHQCRLALASLLRLRRLLRFVPPPKPVKKTKQKDRKSKSKTSIGCSAFEKAIDEIAIELTTWVAALTGRGGVQAFSSLSERDVQDDLGKHGLLISAAELDPETLQPAIKAALGTGQTKGRLAWQVSLPEAMLHDEEAKVVCLLPEWDVRRGRTVVEYADRQSRLEWIAGKSTLISGRCETTIAIDGQPLEPLGDWVSTCEYTDDDVHYLEMEQLHEAGYILQRQFMVLREDRCCFFADAIVRGQFHEELRRAADARHDRDQGGSNDAASVSLPLIDYQIRFPLADGIAVETEAETTELFLGDHRRRALVLPLSAAEWKNSLSPTRLRETEDRHLLLASQGHGQLFVPLWVDVSRDRFSMKRTWRQLTVAEQLKLIPQRTAAAYRIQMGKAQWIVYRSMAASGPRTFMGKQLIADFYCARFDAKEESYEDLITVEDNPS</sequence>
<organism evidence="1 2">
    <name type="scientific">Stieleria magnilauensis</name>
    <dbReference type="NCBI Taxonomy" id="2527963"/>
    <lineage>
        <taxon>Bacteria</taxon>
        <taxon>Pseudomonadati</taxon>
        <taxon>Planctomycetota</taxon>
        <taxon>Planctomycetia</taxon>
        <taxon>Pirellulales</taxon>
        <taxon>Pirellulaceae</taxon>
        <taxon>Stieleria</taxon>
    </lineage>
</organism>
<accession>A0ABX5Y091</accession>
<keyword evidence="2" id="KW-1185">Reference proteome</keyword>
<evidence type="ECO:0000313" key="1">
    <source>
        <dbReference type="EMBL" id="QDV87708.1"/>
    </source>
</evidence>
<dbReference type="RefSeq" id="WP_145219525.1">
    <property type="nucleotide sequence ID" value="NZ_CP036432.1"/>
</dbReference>
<reference evidence="1 2" key="1">
    <citation type="submission" date="2019-02" db="EMBL/GenBank/DDBJ databases">
        <title>Deep-cultivation of Planctomycetes and their phenomic and genomic characterization uncovers novel biology.</title>
        <authorList>
            <person name="Wiegand S."/>
            <person name="Jogler M."/>
            <person name="Boedeker C."/>
            <person name="Pinto D."/>
            <person name="Vollmers J."/>
            <person name="Rivas-Marin E."/>
            <person name="Kohn T."/>
            <person name="Peeters S.H."/>
            <person name="Heuer A."/>
            <person name="Rast P."/>
            <person name="Oberbeckmann S."/>
            <person name="Bunk B."/>
            <person name="Jeske O."/>
            <person name="Meyerdierks A."/>
            <person name="Storesund J.E."/>
            <person name="Kallscheuer N."/>
            <person name="Luecker S."/>
            <person name="Lage O.M."/>
            <person name="Pohl T."/>
            <person name="Merkel B.J."/>
            <person name="Hornburger P."/>
            <person name="Mueller R.-W."/>
            <person name="Bruemmer F."/>
            <person name="Labrenz M."/>
            <person name="Spormann A.M."/>
            <person name="Op den Camp H."/>
            <person name="Overmann J."/>
            <person name="Amann R."/>
            <person name="Jetten M.S.M."/>
            <person name="Mascher T."/>
            <person name="Medema M.H."/>
            <person name="Devos D.P."/>
            <person name="Kaster A.-K."/>
            <person name="Ovreas L."/>
            <person name="Rohde M."/>
            <person name="Galperin M.Y."/>
            <person name="Jogler C."/>
        </authorList>
    </citation>
    <scope>NUCLEOTIDE SEQUENCE [LARGE SCALE GENOMIC DNA]</scope>
    <source>
        <strain evidence="1 2">TBK1r</strain>
    </source>
</reference>
<gene>
    <name evidence="1" type="ORF">TBK1r_67390</name>
</gene>
<evidence type="ECO:0000313" key="2">
    <source>
        <dbReference type="Proteomes" id="UP000318081"/>
    </source>
</evidence>
<name>A0ABX5Y091_9BACT</name>
<protein>
    <submittedName>
        <fullName evidence="1">Uncharacterized protein</fullName>
    </submittedName>
</protein>
<dbReference type="EMBL" id="CP036432">
    <property type="protein sequence ID" value="QDV87708.1"/>
    <property type="molecule type" value="Genomic_DNA"/>
</dbReference>
<proteinExistence type="predicted"/>